<protein>
    <submittedName>
        <fullName evidence="8">L-idonate 5-dehydrogenase</fullName>
    </submittedName>
</protein>
<dbReference type="InterPro" id="IPR002328">
    <property type="entry name" value="ADH_Zn_CS"/>
</dbReference>
<dbReference type="PANTHER" id="PTHR43161:SF9">
    <property type="entry name" value="SORBITOL DEHYDROGENASE"/>
    <property type="match status" value="1"/>
</dbReference>
<evidence type="ECO:0000259" key="7">
    <source>
        <dbReference type="SMART" id="SM00829"/>
    </source>
</evidence>
<dbReference type="EMBL" id="LNUW01000035">
    <property type="protein sequence ID" value="KXG84925.1"/>
    <property type="molecule type" value="Genomic_DNA"/>
</dbReference>
<dbReference type="InterPro" id="IPR013154">
    <property type="entry name" value="ADH-like_N"/>
</dbReference>
<name>A0A135P0H4_9HYPH</name>
<reference evidence="8 9" key="1">
    <citation type="submission" date="2015-11" db="EMBL/GenBank/DDBJ databases">
        <title>Draft genome sequence of Agrobacterium sp. R89-1.</title>
        <authorList>
            <person name="Zahradnik J."/>
            <person name="Kyslikova E."/>
            <person name="Palyzova A."/>
            <person name="Kyslik P."/>
        </authorList>
    </citation>
    <scope>NUCLEOTIDE SEQUENCE [LARGE SCALE GENOMIC DNA]</scope>
    <source>
        <strain evidence="8 9">R89-1</strain>
    </source>
</reference>
<comment type="cofactor">
    <cofactor evidence="1 6">
        <name>Zn(2+)</name>
        <dbReference type="ChEBI" id="CHEBI:29105"/>
    </cofactor>
</comment>
<evidence type="ECO:0000256" key="3">
    <source>
        <dbReference type="ARBA" id="ARBA00022723"/>
    </source>
</evidence>
<keyword evidence="4 6" id="KW-0862">Zinc</keyword>
<evidence type="ECO:0000256" key="1">
    <source>
        <dbReference type="ARBA" id="ARBA00001947"/>
    </source>
</evidence>
<evidence type="ECO:0000256" key="5">
    <source>
        <dbReference type="ARBA" id="ARBA00023002"/>
    </source>
</evidence>
<evidence type="ECO:0000313" key="9">
    <source>
        <dbReference type="Proteomes" id="UP000070498"/>
    </source>
</evidence>
<dbReference type="InterPro" id="IPR011032">
    <property type="entry name" value="GroES-like_sf"/>
</dbReference>
<dbReference type="SUPFAM" id="SSF50129">
    <property type="entry name" value="GroES-like"/>
    <property type="match status" value="1"/>
</dbReference>
<dbReference type="AlphaFoldDB" id="A0A135P0H4"/>
<dbReference type="STRING" id="2052828.ATO67_09840"/>
<dbReference type="SMART" id="SM00829">
    <property type="entry name" value="PKS_ER"/>
    <property type="match status" value="1"/>
</dbReference>
<evidence type="ECO:0000256" key="6">
    <source>
        <dbReference type="RuleBase" id="RU361277"/>
    </source>
</evidence>
<dbReference type="SUPFAM" id="SSF51735">
    <property type="entry name" value="NAD(P)-binding Rossmann-fold domains"/>
    <property type="match status" value="1"/>
</dbReference>
<sequence length="349" mass="36572">MLTRVARLYGKKSIKVETQDVPKPGAGEVLLGMAAGGICGSDLHYYQDGGFGPVQVREPIISGHEASGYIESLGQGVSDLALGALVAINPSQPCGKCHYCEIDRPIHCLDMRFMGSAMRLPHEQGMFRDWLVVPAQQCFACGSDTTPAEAACAEPLAVCLHAVAQAGDLSGKQVLVTGAGPIGLLTVAAIKHAGASEIVVTDLADGALARAPAMGATHVINVASDRDGLAPYQKNKGTFDVVFDCSAAGPALRSAFAVIKPRGTLVQVGVTGDITIPLNALVGKEIIWRGSQRFDSEFGEAVKLISSRAIDVRPIISHEFPLESAVEAFEQAGDRSVACKVQITFGQGH</sequence>
<dbReference type="InterPro" id="IPR036291">
    <property type="entry name" value="NAD(P)-bd_dom_sf"/>
</dbReference>
<dbReference type="GO" id="GO:0008270">
    <property type="term" value="F:zinc ion binding"/>
    <property type="evidence" value="ECO:0007669"/>
    <property type="project" value="InterPro"/>
</dbReference>
<keyword evidence="3 6" id="KW-0479">Metal-binding</keyword>
<evidence type="ECO:0000256" key="2">
    <source>
        <dbReference type="ARBA" id="ARBA00008072"/>
    </source>
</evidence>
<dbReference type="CDD" id="cd08232">
    <property type="entry name" value="idonate-5-DH"/>
    <property type="match status" value="1"/>
</dbReference>
<comment type="caution">
    <text evidence="8">The sequence shown here is derived from an EMBL/GenBank/DDBJ whole genome shotgun (WGS) entry which is preliminary data.</text>
</comment>
<feature type="domain" description="Enoyl reductase (ER)" evidence="7">
    <location>
        <begin position="10"/>
        <end position="343"/>
    </location>
</feature>
<dbReference type="GO" id="GO:0016616">
    <property type="term" value="F:oxidoreductase activity, acting on the CH-OH group of donors, NAD or NADP as acceptor"/>
    <property type="evidence" value="ECO:0007669"/>
    <property type="project" value="UniProtKB-ARBA"/>
</dbReference>
<proteinExistence type="inferred from homology"/>
<dbReference type="Gene3D" id="3.40.50.720">
    <property type="entry name" value="NAD(P)-binding Rossmann-like Domain"/>
    <property type="match status" value="1"/>
</dbReference>
<dbReference type="Pfam" id="PF08240">
    <property type="entry name" value="ADH_N"/>
    <property type="match status" value="1"/>
</dbReference>
<dbReference type="PROSITE" id="PS00059">
    <property type="entry name" value="ADH_ZINC"/>
    <property type="match status" value="1"/>
</dbReference>
<accession>A0A135P0H4</accession>
<dbReference type="Gene3D" id="3.90.180.10">
    <property type="entry name" value="Medium-chain alcohol dehydrogenases, catalytic domain"/>
    <property type="match status" value="1"/>
</dbReference>
<keyword evidence="5" id="KW-0560">Oxidoreductase</keyword>
<organism evidence="8 9">
    <name type="scientific">Agrobacterium bohemicum</name>
    <dbReference type="NCBI Taxonomy" id="2052828"/>
    <lineage>
        <taxon>Bacteria</taxon>
        <taxon>Pseudomonadati</taxon>
        <taxon>Pseudomonadota</taxon>
        <taxon>Alphaproteobacteria</taxon>
        <taxon>Hyphomicrobiales</taxon>
        <taxon>Rhizobiaceae</taxon>
        <taxon>Rhizobium/Agrobacterium group</taxon>
        <taxon>Agrobacterium</taxon>
    </lineage>
</organism>
<dbReference type="RefSeq" id="WP_067647718.1">
    <property type="nucleotide sequence ID" value="NZ_KQ961027.1"/>
</dbReference>
<dbReference type="InterPro" id="IPR020843">
    <property type="entry name" value="ER"/>
</dbReference>
<dbReference type="InterPro" id="IPR013149">
    <property type="entry name" value="ADH-like_C"/>
</dbReference>
<keyword evidence="9" id="KW-1185">Reference proteome</keyword>
<gene>
    <name evidence="8" type="ORF">ATO67_09840</name>
</gene>
<evidence type="ECO:0000313" key="8">
    <source>
        <dbReference type="EMBL" id="KXG84925.1"/>
    </source>
</evidence>
<evidence type="ECO:0000256" key="4">
    <source>
        <dbReference type="ARBA" id="ARBA00022833"/>
    </source>
</evidence>
<dbReference type="PANTHER" id="PTHR43161">
    <property type="entry name" value="SORBITOL DEHYDROGENASE"/>
    <property type="match status" value="1"/>
</dbReference>
<dbReference type="Proteomes" id="UP000070498">
    <property type="component" value="Unassembled WGS sequence"/>
</dbReference>
<dbReference type="Pfam" id="PF00107">
    <property type="entry name" value="ADH_zinc_N"/>
    <property type="match status" value="1"/>
</dbReference>
<comment type="similarity">
    <text evidence="2 6">Belongs to the zinc-containing alcohol dehydrogenase family.</text>
</comment>